<dbReference type="PANTHER" id="PTHR39168">
    <property type="entry name" value="TRANSCRIPTIONAL REGULATOR-RELATED"/>
    <property type="match status" value="1"/>
</dbReference>
<evidence type="ECO:0000256" key="1">
    <source>
        <dbReference type="SAM" id="MobiDB-lite"/>
    </source>
</evidence>
<dbReference type="PROSITE" id="PS50987">
    <property type="entry name" value="HTH_ARSR_2"/>
    <property type="match status" value="1"/>
</dbReference>
<name>A0A1G9LCR2_9PSEU</name>
<keyword evidence="3" id="KW-0238">DNA-binding</keyword>
<gene>
    <name evidence="3" type="ORF">SAMN04488074_11221</name>
</gene>
<feature type="compositionally biased region" description="Gly residues" evidence="1">
    <location>
        <begin position="236"/>
        <end position="250"/>
    </location>
</feature>
<dbReference type="GO" id="GO:0032791">
    <property type="term" value="F:lead ion binding"/>
    <property type="evidence" value="ECO:0007669"/>
    <property type="project" value="TreeGrafter"/>
</dbReference>
<dbReference type="EMBL" id="FNET01000012">
    <property type="protein sequence ID" value="SDL59730.1"/>
    <property type="molecule type" value="Genomic_DNA"/>
</dbReference>
<dbReference type="CDD" id="cd00090">
    <property type="entry name" value="HTH_ARSR"/>
    <property type="match status" value="1"/>
</dbReference>
<organism evidence="3 4">
    <name type="scientific">Lentzea albidocapillata subsp. violacea</name>
    <dbReference type="NCBI Taxonomy" id="128104"/>
    <lineage>
        <taxon>Bacteria</taxon>
        <taxon>Bacillati</taxon>
        <taxon>Actinomycetota</taxon>
        <taxon>Actinomycetes</taxon>
        <taxon>Pseudonocardiales</taxon>
        <taxon>Pseudonocardiaceae</taxon>
        <taxon>Lentzea</taxon>
    </lineage>
</organism>
<proteinExistence type="predicted"/>
<evidence type="ECO:0000259" key="2">
    <source>
        <dbReference type="PROSITE" id="PS50987"/>
    </source>
</evidence>
<dbReference type="GO" id="GO:0003700">
    <property type="term" value="F:DNA-binding transcription factor activity"/>
    <property type="evidence" value="ECO:0007669"/>
    <property type="project" value="InterPro"/>
</dbReference>
<sequence length="250" mass="26110">MPAEAFRPQNGVVEALAQVAGLLADKTRAAICGALLDGRAWTARELAAHAGVAASTASEHLTRLVEGGVLVEHRQGRHRYVALAGPHVAELLEAMAAFAGPGPRPRSLRSAAVSEAMARGRTCYDHLAGWLGISLRSGLVELGVVGDGLAVTGTGMVWLKELGFEPSKRVVSRACLDWTERVPHLAGAAGAFLCGVFFERGWVRRIGTSRAVVLTPAGEQGWRELGLLPDPAPVGQRGGHGSGQGTGAQH</sequence>
<reference evidence="4" key="1">
    <citation type="submission" date="2016-10" db="EMBL/GenBank/DDBJ databases">
        <authorList>
            <person name="Varghese N."/>
            <person name="Submissions S."/>
        </authorList>
    </citation>
    <scope>NUCLEOTIDE SEQUENCE [LARGE SCALE GENOMIC DNA]</scope>
    <source>
        <strain evidence="4">DSM 44796</strain>
    </source>
</reference>
<dbReference type="GO" id="GO:0046686">
    <property type="term" value="P:response to cadmium ion"/>
    <property type="evidence" value="ECO:0007669"/>
    <property type="project" value="TreeGrafter"/>
</dbReference>
<dbReference type="InterPro" id="IPR036388">
    <property type="entry name" value="WH-like_DNA-bd_sf"/>
</dbReference>
<dbReference type="AlphaFoldDB" id="A0A1G9LCR2"/>
<dbReference type="GO" id="GO:0097063">
    <property type="term" value="F:cadmium ion sensor activity"/>
    <property type="evidence" value="ECO:0007669"/>
    <property type="project" value="TreeGrafter"/>
</dbReference>
<dbReference type="InterPro" id="IPR052543">
    <property type="entry name" value="HTH_Metal-responsive_Reg"/>
</dbReference>
<evidence type="ECO:0000313" key="4">
    <source>
        <dbReference type="Proteomes" id="UP000199682"/>
    </source>
</evidence>
<dbReference type="Proteomes" id="UP000199682">
    <property type="component" value="Unassembled WGS sequence"/>
</dbReference>
<dbReference type="GO" id="GO:0003677">
    <property type="term" value="F:DNA binding"/>
    <property type="evidence" value="ECO:0007669"/>
    <property type="project" value="UniProtKB-KW"/>
</dbReference>
<dbReference type="Pfam" id="PF12840">
    <property type="entry name" value="HTH_20"/>
    <property type="match status" value="1"/>
</dbReference>
<feature type="region of interest" description="Disordered" evidence="1">
    <location>
        <begin position="228"/>
        <end position="250"/>
    </location>
</feature>
<protein>
    <submittedName>
        <fullName evidence="3">DNA-binding transcriptional regulator, ArsR family</fullName>
    </submittedName>
</protein>
<dbReference type="SUPFAM" id="SSF46785">
    <property type="entry name" value="Winged helix' DNA-binding domain"/>
    <property type="match status" value="1"/>
</dbReference>
<accession>A0A1G9LCR2</accession>
<dbReference type="GO" id="GO:0010288">
    <property type="term" value="P:response to lead ion"/>
    <property type="evidence" value="ECO:0007669"/>
    <property type="project" value="TreeGrafter"/>
</dbReference>
<dbReference type="InterPro" id="IPR036390">
    <property type="entry name" value="WH_DNA-bd_sf"/>
</dbReference>
<feature type="domain" description="HTH arsR-type" evidence="2">
    <location>
        <begin position="8"/>
        <end position="103"/>
    </location>
</feature>
<dbReference type="InterPro" id="IPR011991">
    <property type="entry name" value="ArsR-like_HTH"/>
</dbReference>
<dbReference type="InterPro" id="IPR001845">
    <property type="entry name" value="HTH_ArsR_DNA-bd_dom"/>
</dbReference>
<dbReference type="Gene3D" id="1.10.10.10">
    <property type="entry name" value="Winged helix-like DNA-binding domain superfamily/Winged helix DNA-binding domain"/>
    <property type="match status" value="1"/>
</dbReference>
<dbReference type="SMART" id="SM00418">
    <property type="entry name" value="HTH_ARSR"/>
    <property type="match status" value="1"/>
</dbReference>
<dbReference type="PANTHER" id="PTHR39168:SF1">
    <property type="entry name" value="TRANSCRIPTIONAL REGULATORY PROTEIN"/>
    <property type="match status" value="1"/>
</dbReference>
<evidence type="ECO:0000313" key="3">
    <source>
        <dbReference type="EMBL" id="SDL59730.1"/>
    </source>
</evidence>